<dbReference type="AlphaFoldDB" id="A0A328Q5W8"/>
<evidence type="ECO:0000313" key="2">
    <source>
        <dbReference type="EMBL" id="RAP02976.1"/>
    </source>
</evidence>
<sequence>MDVSDIFKEVFNYIMEEHNRKSIIIIAVLCFVSTFLSNIDNGNGSLISLLLVLIITILIYGIGISIIESTLKNSNEIPKLDLKNNFLDGLRNYILTMVYALVPIIITIIIAIPLGLYSNFYKVALVAEKYPVGTSADVIMQALPRDVVMSLGIAFVVCMLIAVVLLIISMYFNYIAQARLAETGSIMEGLNIKELYNKIKSIGVGKYTIFFIILGILSNIITFIGVFIDAYIPIPIMALIYNTVTFLLMYRGIGLIYMEG</sequence>
<organism evidence="2 3">
    <name type="scientific">Methanosphaera stadtmanae</name>
    <dbReference type="NCBI Taxonomy" id="2317"/>
    <lineage>
        <taxon>Archaea</taxon>
        <taxon>Methanobacteriati</taxon>
        <taxon>Methanobacteriota</taxon>
        <taxon>Methanomada group</taxon>
        <taxon>Methanobacteria</taxon>
        <taxon>Methanobacteriales</taxon>
        <taxon>Methanobacteriaceae</taxon>
        <taxon>Methanosphaera</taxon>
    </lineage>
</organism>
<dbReference type="EMBL" id="NGJK01000059">
    <property type="protein sequence ID" value="RAP02976.1"/>
    <property type="molecule type" value="Genomic_DNA"/>
</dbReference>
<keyword evidence="1" id="KW-0472">Membrane</keyword>
<dbReference type="OMA" id="MALIYNT"/>
<protein>
    <recommendedName>
        <fullName evidence="4">DUF4013 domain-containing protein</fullName>
    </recommendedName>
</protein>
<comment type="caution">
    <text evidence="2">The sequence shown here is derived from an EMBL/GenBank/DDBJ whole genome shotgun (WGS) entry which is preliminary data.</text>
</comment>
<dbReference type="Proteomes" id="UP000248557">
    <property type="component" value="Unassembled WGS sequence"/>
</dbReference>
<dbReference type="GeneID" id="3855988"/>
<dbReference type="RefSeq" id="WP_011406548.1">
    <property type="nucleotide sequence ID" value="NZ_JAXJAF010000074.1"/>
</dbReference>
<evidence type="ECO:0000313" key="3">
    <source>
        <dbReference type="Proteomes" id="UP000248557"/>
    </source>
</evidence>
<reference evidence="2 3" key="1">
    <citation type="submission" date="2017-05" db="EMBL/GenBank/DDBJ databases">
        <title>Host range expansion of the Methanosphaera genus to humans and monogastric animals involves recent and extensive reduction in genome content.</title>
        <authorList>
            <person name="Hoedt E.C."/>
            <person name="Volmer J.G."/>
            <person name="Parks D.H."/>
            <person name="Rosewarne C.P."/>
            <person name="Denman S.E."/>
            <person name="Mcsweeney C.S."/>
            <person name="O Cuiv P."/>
            <person name="Hugenholtz P."/>
            <person name="Tyson G.W."/>
            <person name="Morrison M."/>
        </authorList>
    </citation>
    <scope>NUCLEOTIDE SEQUENCE [LARGE SCALE GENOMIC DNA]</scope>
    <source>
        <strain evidence="2 3">PA5</strain>
    </source>
</reference>
<feature type="transmembrane region" description="Helical" evidence="1">
    <location>
        <begin position="147"/>
        <end position="172"/>
    </location>
</feature>
<feature type="transmembrane region" description="Helical" evidence="1">
    <location>
        <begin position="21"/>
        <end position="39"/>
    </location>
</feature>
<dbReference type="Pfam" id="PF13197">
    <property type="entry name" value="DUF4013"/>
    <property type="match status" value="1"/>
</dbReference>
<name>A0A328Q5W8_9EURY</name>
<evidence type="ECO:0000256" key="1">
    <source>
        <dbReference type="SAM" id="Phobius"/>
    </source>
</evidence>
<keyword evidence="1" id="KW-0812">Transmembrane</keyword>
<dbReference type="InterPro" id="IPR025098">
    <property type="entry name" value="DUF4013"/>
</dbReference>
<feature type="transmembrane region" description="Helical" evidence="1">
    <location>
        <begin position="207"/>
        <end position="228"/>
    </location>
</feature>
<feature type="transmembrane region" description="Helical" evidence="1">
    <location>
        <begin position="234"/>
        <end position="258"/>
    </location>
</feature>
<accession>A0A328Q5W8</accession>
<feature type="transmembrane region" description="Helical" evidence="1">
    <location>
        <begin position="92"/>
        <end position="116"/>
    </location>
</feature>
<feature type="transmembrane region" description="Helical" evidence="1">
    <location>
        <begin position="45"/>
        <end position="71"/>
    </location>
</feature>
<proteinExistence type="predicted"/>
<gene>
    <name evidence="2" type="ORF">CA615_04750</name>
</gene>
<keyword evidence="1" id="KW-1133">Transmembrane helix</keyword>
<evidence type="ECO:0008006" key="4">
    <source>
        <dbReference type="Google" id="ProtNLM"/>
    </source>
</evidence>